<dbReference type="InterPro" id="IPR001173">
    <property type="entry name" value="Glyco_trans_2-like"/>
</dbReference>
<evidence type="ECO:0000313" key="3">
    <source>
        <dbReference type="Proteomes" id="UP000647339"/>
    </source>
</evidence>
<evidence type="ECO:0000259" key="1">
    <source>
        <dbReference type="Pfam" id="PF00535"/>
    </source>
</evidence>
<gene>
    <name evidence="2" type="ORF">GCM10011339_39370</name>
</gene>
<keyword evidence="3" id="KW-1185">Reference proteome</keyword>
<dbReference type="RefSeq" id="WP_137402905.1">
    <property type="nucleotide sequence ID" value="NZ_BMIU01000026.1"/>
</dbReference>
<proteinExistence type="predicted"/>
<name>A0ABQ1VAG1_9BACT</name>
<dbReference type="Gene3D" id="3.90.550.10">
    <property type="entry name" value="Spore Coat Polysaccharide Biosynthesis Protein SpsA, Chain A"/>
    <property type="match status" value="1"/>
</dbReference>
<dbReference type="Pfam" id="PF00535">
    <property type="entry name" value="Glycos_transf_2"/>
    <property type="match status" value="1"/>
</dbReference>
<feature type="domain" description="Glycosyltransferase 2-like" evidence="1">
    <location>
        <begin position="10"/>
        <end position="136"/>
    </location>
</feature>
<evidence type="ECO:0000313" key="2">
    <source>
        <dbReference type="EMBL" id="GGF46946.1"/>
    </source>
</evidence>
<protein>
    <recommendedName>
        <fullName evidence="1">Glycosyltransferase 2-like domain-containing protein</fullName>
    </recommendedName>
</protein>
<dbReference type="InterPro" id="IPR029044">
    <property type="entry name" value="Nucleotide-diphossugar_trans"/>
</dbReference>
<accession>A0ABQ1VAG1</accession>
<comment type="caution">
    <text evidence="2">The sequence shown here is derived from an EMBL/GenBank/DDBJ whole genome shotgun (WGS) entry which is preliminary data.</text>
</comment>
<reference evidence="3" key="1">
    <citation type="journal article" date="2019" name="Int. J. Syst. Evol. Microbiol.">
        <title>The Global Catalogue of Microorganisms (GCM) 10K type strain sequencing project: providing services to taxonomists for standard genome sequencing and annotation.</title>
        <authorList>
            <consortium name="The Broad Institute Genomics Platform"/>
            <consortium name="The Broad Institute Genome Sequencing Center for Infectious Disease"/>
            <person name="Wu L."/>
            <person name="Ma J."/>
        </authorList>
    </citation>
    <scope>NUCLEOTIDE SEQUENCE [LARGE SCALE GENOMIC DNA]</scope>
    <source>
        <strain evidence="3">CGMCC 1.15407</strain>
    </source>
</reference>
<dbReference type="SUPFAM" id="SSF53448">
    <property type="entry name" value="Nucleotide-diphospho-sugar transferases"/>
    <property type="match status" value="1"/>
</dbReference>
<sequence>MMEERFAGFIITYNRPVKLTETIEKVLSQTYSPEKLWIIDNSDNEDTERKINTLTYENVIYHKVGYNAGPAGAAKIGLCLAAEEGVDWIYWGDDDDPPVFPNVFERLFNIIRLESASYKIGQIGIVGQYFDEKRGLLVRISDKQLKNSKTLPVDNIAGNQCKLINARVVTMGIYPDEELFFGFEELSFDVKLKIAGFQSVIDGSFQYTLREKYGKLGFKKGVVRKRNVNSLWRNYYSTRNLLYILKDNGYYTAVVYQIIRRLLKIGVAYRYGRKYGHYNMQTTLVGISHFLVGRKGENKHIGYGRK</sequence>
<dbReference type="EMBL" id="BMIU01000026">
    <property type="protein sequence ID" value="GGF46946.1"/>
    <property type="molecule type" value="Genomic_DNA"/>
</dbReference>
<organism evidence="2 3">
    <name type="scientific">Echinicola rosea</name>
    <dbReference type="NCBI Taxonomy" id="1807691"/>
    <lineage>
        <taxon>Bacteria</taxon>
        <taxon>Pseudomonadati</taxon>
        <taxon>Bacteroidota</taxon>
        <taxon>Cytophagia</taxon>
        <taxon>Cytophagales</taxon>
        <taxon>Cyclobacteriaceae</taxon>
        <taxon>Echinicola</taxon>
    </lineage>
</organism>
<dbReference type="Proteomes" id="UP000647339">
    <property type="component" value="Unassembled WGS sequence"/>
</dbReference>